<dbReference type="PANTHER" id="PTHR43669">
    <property type="entry name" value="5-KETO-D-GLUCONATE 5-REDUCTASE"/>
    <property type="match status" value="1"/>
</dbReference>
<dbReference type="RefSeq" id="WP_381521778.1">
    <property type="nucleotide sequence ID" value="NZ_JBHULN010000004.1"/>
</dbReference>
<keyword evidence="4" id="KW-1185">Reference proteome</keyword>
<dbReference type="InterPro" id="IPR036291">
    <property type="entry name" value="NAD(P)-bd_dom_sf"/>
</dbReference>
<dbReference type="Proteomes" id="UP001597469">
    <property type="component" value="Unassembled WGS sequence"/>
</dbReference>
<accession>A0ABW5M197</accession>
<dbReference type="Pfam" id="PF00106">
    <property type="entry name" value="adh_short"/>
    <property type="match status" value="1"/>
</dbReference>
<name>A0ABW5M197_9BACT</name>
<dbReference type="SUPFAM" id="SSF51735">
    <property type="entry name" value="NAD(P)-binding Rossmann-fold domains"/>
    <property type="match status" value="1"/>
</dbReference>
<comment type="caution">
    <text evidence="3">The sequence shown here is derived from an EMBL/GenBank/DDBJ whole genome shotgun (WGS) entry which is preliminary data.</text>
</comment>
<evidence type="ECO:0000256" key="1">
    <source>
        <dbReference type="ARBA" id="ARBA00006484"/>
    </source>
</evidence>
<comment type="similarity">
    <text evidence="1">Belongs to the short-chain dehydrogenases/reductases (SDR) family.</text>
</comment>
<dbReference type="InterPro" id="IPR002347">
    <property type="entry name" value="SDR_fam"/>
</dbReference>
<organism evidence="3 4">
    <name type="scientific">Spirosoma soli</name>
    <dbReference type="NCBI Taxonomy" id="1770529"/>
    <lineage>
        <taxon>Bacteria</taxon>
        <taxon>Pseudomonadati</taxon>
        <taxon>Bacteroidota</taxon>
        <taxon>Cytophagia</taxon>
        <taxon>Cytophagales</taxon>
        <taxon>Cytophagaceae</taxon>
        <taxon>Spirosoma</taxon>
    </lineage>
</organism>
<dbReference type="PANTHER" id="PTHR43669:SF3">
    <property type="entry name" value="ALCOHOL DEHYDROGENASE, PUTATIVE (AFU_ORTHOLOGUE AFUA_3G03445)-RELATED"/>
    <property type="match status" value="1"/>
</dbReference>
<dbReference type="EMBL" id="JBHULN010000004">
    <property type="protein sequence ID" value="MFD2570800.1"/>
    <property type="molecule type" value="Genomic_DNA"/>
</dbReference>
<protein>
    <submittedName>
        <fullName evidence="3">SDR family NAD(P)-dependent oxidoreductase</fullName>
    </submittedName>
</protein>
<keyword evidence="2" id="KW-0560">Oxidoreductase</keyword>
<evidence type="ECO:0000313" key="4">
    <source>
        <dbReference type="Proteomes" id="UP001597469"/>
    </source>
</evidence>
<dbReference type="Gene3D" id="3.40.50.720">
    <property type="entry name" value="NAD(P)-binding Rossmann-like Domain"/>
    <property type="match status" value="1"/>
</dbReference>
<evidence type="ECO:0000313" key="3">
    <source>
        <dbReference type="EMBL" id="MFD2570800.1"/>
    </source>
</evidence>
<gene>
    <name evidence="3" type="ORF">ACFSUS_09165</name>
</gene>
<sequence>MATIFLTGAAGGLGRVVTETLLSQGHRIIATVHPGADSSLSVTGSSGELITYEVDLTNEAQVGDLIQRVLANHGPIDNAILLAGGFAMGSFAETDGALLDKMLTLNFKTAYYVVQPLYAHMSQQPDGGRFVLVGARPALEVQAGQHMVAYALSKSLLFELSDLINASGKERNIVSTVLVPSTIDTPANRKAMPEADFTAWIDPHDIADTISFVLFGKGQILREPVLKLYNRA</sequence>
<proteinExistence type="inferred from homology"/>
<evidence type="ECO:0000256" key="2">
    <source>
        <dbReference type="ARBA" id="ARBA00023002"/>
    </source>
</evidence>
<reference evidence="4" key="1">
    <citation type="journal article" date="2019" name="Int. J. Syst. Evol. Microbiol.">
        <title>The Global Catalogue of Microorganisms (GCM) 10K type strain sequencing project: providing services to taxonomists for standard genome sequencing and annotation.</title>
        <authorList>
            <consortium name="The Broad Institute Genomics Platform"/>
            <consortium name="The Broad Institute Genome Sequencing Center for Infectious Disease"/>
            <person name="Wu L."/>
            <person name="Ma J."/>
        </authorList>
    </citation>
    <scope>NUCLEOTIDE SEQUENCE [LARGE SCALE GENOMIC DNA]</scope>
    <source>
        <strain evidence="4">KCTC 42805</strain>
    </source>
</reference>